<keyword evidence="2" id="KW-1185">Reference proteome</keyword>
<evidence type="ECO:0008006" key="3">
    <source>
        <dbReference type="Google" id="ProtNLM"/>
    </source>
</evidence>
<protein>
    <recommendedName>
        <fullName evidence="3">Replication factor A C-terminal domain-containing protein</fullName>
    </recommendedName>
</protein>
<dbReference type="EMBL" id="SDMP01000017">
    <property type="protein sequence ID" value="RYQ99355.1"/>
    <property type="molecule type" value="Genomic_DNA"/>
</dbReference>
<dbReference type="Proteomes" id="UP000289738">
    <property type="component" value="Chromosome B07"/>
</dbReference>
<dbReference type="SUPFAM" id="SSF50249">
    <property type="entry name" value="Nucleic acid-binding proteins"/>
    <property type="match status" value="1"/>
</dbReference>
<proteinExistence type="predicted"/>
<reference evidence="1 2" key="1">
    <citation type="submission" date="2019-01" db="EMBL/GenBank/DDBJ databases">
        <title>Sequencing of cultivated peanut Arachis hypogaea provides insights into genome evolution and oil improvement.</title>
        <authorList>
            <person name="Chen X."/>
        </authorList>
    </citation>
    <scope>NUCLEOTIDE SEQUENCE [LARGE SCALE GENOMIC DNA]</scope>
    <source>
        <strain evidence="2">cv. Fuhuasheng</strain>
        <tissue evidence="1">Leaves</tissue>
    </source>
</reference>
<gene>
    <name evidence="1" type="ORF">Ahy_B07g087285</name>
</gene>
<evidence type="ECO:0000313" key="1">
    <source>
        <dbReference type="EMBL" id="RYQ99355.1"/>
    </source>
</evidence>
<sequence length="396" mass="44579">MAAKIDLIRSINPTKLAWSLVMGLPDCMSFPASGTRMKCLAWRWFCKMSRTTAHKYKLSFYTKTEVEVLPIETFAFNPFKFRPFAELEANALMDGNLLFDYIGEVVGKEEAMGMITCTGKESKRIALEKHKIKCTLFGELVDQVLPHLERDDGEPFIMVVQLFKSNVYLSSVNVQSTYYVSKCYFNPNLPKVIDFKKRRVGFKAMLRYRLQVIVTDGSGCMKLLLWNKEAEQMVQKKWEKGESYPKSLDTIVDKRFLFKLNITYKNINAVEVVYSVLNISDDEYLMSIFGFANSSFNASCSQHVPNTSTTETGDNSNGHEAISLSNDSAVESNCDSSYETTAKRSSPDIGDGSTAEAVVSVDVQASTNKTFKRNCGKKVGLKTFDVSYSVGVFKKL</sequence>
<dbReference type="AlphaFoldDB" id="A0A444YBT7"/>
<accession>A0A444YBT7</accession>
<dbReference type="STRING" id="3818.A0A444YBT7"/>
<dbReference type="Gene3D" id="2.40.50.140">
    <property type="entry name" value="Nucleic acid-binding proteins"/>
    <property type="match status" value="1"/>
</dbReference>
<comment type="caution">
    <text evidence="1">The sequence shown here is derived from an EMBL/GenBank/DDBJ whole genome shotgun (WGS) entry which is preliminary data.</text>
</comment>
<evidence type="ECO:0000313" key="2">
    <source>
        <dbReference type="Proteomes" id="UP000289738"/>
    </source>
</evidence>
<organism evidence="1 2">
    <name type="scientific">Arachis hypogaea</name>
    <name type="common">Peanut</name>
    <dbReference type="NCBI Taxonomy" id="3818"/>
    <lineage>
        <taxon>Eukaryota</taxon>
        <taxon>Viridiplantae</taxon>
        <taxon>Streptophyta</taxon>
        <taxon>Embryophyta</taxon>
        <taxon>Tracheophyta</taxon>
        <taxon>Spermatophyta</taxon>
        <taxon>Magnoliopsida</taxon>
        <taxon>eudicotyledons</taxon>
        <taxon>Gunneridae</taxon>
        <taxon>Pentapetalae</taxon>
        <taxon>rosids</taxon>
        <taxon>fabids</taxon>
        <taxon>Fabales</taxon>
        <taxon>Fabaceae</taxon>
        <taxon>Papilionoideae</taxon>
        <taxon>50 kb inversion clade</taxon>
        <taxon>dalbergioids sensu lato</taxon>
        <taxon>Dalbergieae</taxon>
        <taxon>Pterocarpus clade</taxon>
        <taxon>Arachis</taxon>
    </lineage>
</organism>
<dbReference type="CDD" id="cd04481">
    <property type="entry name" value="RPA1_DBD_B_like"/>
    <property type="match status" value="1"/>
</dbReference>
<dbReference type="InterPro" id="IPR012340">
    <property type="entry name" value="NA-bd_OB-fold"/>
</dbReference>
<name>A0A444YBT7_ARAHY</name>